<reference evidence="7 8" key="1">
    <citation type="submission" date="2017-09" db="EMBL/GenBank/DDBJ databases">
        <title>The draft genome sequences of Marinobacter sp. PWS21.</title>
        <authorList>
            <person name="Cao J."/>
        </authorList>
    </citation>
    <scope>NUCLEOTIDE SEQUENCE [LARGE SCALE GENOMIC DNA]</scope>
    <source>
        <strain evidence="7 8">PWS21</strain>
    </source>
</reference>
<dbReference type="PROSITE" id="PS50977">
    <property type="entry name" value="HTH_TETR_2"/>
    <property type="match status" value="1"/>
</dbReference>
<proteinExistence type="predicted"/>
<dbReference type="InterPro" id="IPR050109">
    <property type="entry name" value="HTH-type_TetR-like_transc_reg"/>
</dbReference>
<dbReference type="InterPro" id="IPR001647">
    <property type="entry name" value="HTH_TetR"/>
</dbReference>
<dbReference type="InterPro" id="IPR009057">
    <property type="entry name" value="Homeodomain-like_sf"/>
</dbReference>
<dbReference type="PRINTS" id="PR00455">
    <property type="entry name" value="HTHTETR"/>
</dbReference>
<dbReference type="Pfam" id="PF08361">
    <property type="entry name" value="TetR_C_2"/>
    <property type="match status" value="1"/>
</dbReference>
<dbReference type="GO" id="GO:0003700">
    <property type="term" value="F:DNA-binding transcription factor activity"/>
    <property type="evidence" value="ECO:0007669"/>
    <property type="project" value="TreeGrafter"/>
</dbReference>
<dbReference type="GO" id="GO:0000976">
    <property type="term" value="F:transcription cis-regulatory region binding"/>
    <property type="evidence" value="ECO:0007669"/>
    <property type="project" value="TreeGrafter"/>
</dbReference>
<organism evidence="7 8">
    <name type="scientific">Marinobacter profundi</name>
    <dbReference type="NCBI Taxonomy" id="2666256"/>
    <lineage>
        <taxon>Bacteria</taxon>
        <taxon>Pseudomonadati</taxon>
        <taxon>Pseudomonadota</taxon>
        <taxon>Gammaproteobacteria</taxon>
        <taxon>Pseudomonadales</taxon>
        <taxon>Marinobacteraceae</taxon>
        <taxon>Marinobacter</taxon>
    </lineage>
</organism>
<name>A0A2G1UHF7_9GAMM</name>
<evidence type="ECO:0000256" key="4">
    <source>
        <dbReference type="ARBA" id="ARBA00023163"/>
    </source>
</evidence>
<dbReference type="InterPro" id="IPR013572">
    <property type="entry name" value="Tscrpt_reg_MAATS_C"/>
</dbReference>
<dbReference type="InterPro" id="IPR036271">
    <property type="entry name" value="Tet_transcr_reg_TetR-rel_C_sf"/>
</dbReference>
<dbReference type="AlphaFoldDB" id="A0A2G1UHF7"/>
<dbReference type="PANTHER" id="PTHR30055:SF240">
    <property type="entry name" value="HTH-TYPE TRANSCRIPTIONAL REGULATOR ACRR"/>
    <property type="match status" value="1"/>
</dbReference>
<dbReference type="PANTHER" id="PTHR30055">
    <property type="entry name" value="HTH-TYPE TRANSCRIPTIONAL REGULATOR RUTR"/>
    <property type="match status" value="1"/>
</dbReference>
<evidence type="ECO:0000259" key="6">
    <source>
        <dbReference type="PROSITE" id="PS50977"/>
    </source>
</evidence>
<evidence type="ECO:0000313" key="8">
    <source>
        <dbReference type="Proteomes" id="UP000231409"/>
    </source>
</evidence>
<evidence type="ECO:0000256" key="1">
    <source>
        <dbReference type="ARBA" id="ARBA00022491"/>
    </source>
</evidence>
<dbReference type="InterPro" id="IPR023772">
    <property type="entry name" value="DNA-bd_HTH_TetR-type_CS"/>
</dbReference>
<dbReference type="Pfam" id="PF00440">
    <property type="entry name" value="TetR_N"/>
    <property type="match status" value="1"/>
</dbReference>
<keyword evidence="8" id="KW-1185">Reference proteome</keyword>
<keyword evidence="4" id="KW-0804">Transcription</keyword>
<feature type="DNA-binding region" description="H-T-H motif" evidence="5">
    <location>
        <begin position="33"/>
        <end position="52"/>
    </location>
</feature>
<sequence>MARRSKAEALETRETILDAAIEVFHQHGVARPSLTEVARLAGVTRGAVYGHFRNKADLFNALCDRIRLPAETLCEGLDRLYEEDPLALLRERWAFVFRTLNDNHQWRQIMEIVFHRCELVTESGEIRERILLSRGEGDEHIARLLNRAVELGQLPQQLNVAIAAPLLHSSLIGILEDWVLQPRDYSLAEVGPDYLEALLDMLRLSPSLQRHPAPSV</sequence>
<evidence type="ECO:0000256" key="2">
    <source>
        <dbReference type="ARBA" id="ARBA00023015"/>
    </source>
</evidence>
<dbReference type="EMBL" id="NTFH01000013">
    <property type="protein sequence ID" value="PHQ13859.1"/>
    <property type="molecule type" value="Genomic_DNA"/>
</dbReference>
<accession>A0A2G1UHF7</accession>
<evidence type="ECO:0000313" key="7">
    <source>
        <dbReference type="EMBL" id="PHQ13859.1"/>
    </source>
</evidence>
<comment type="caution">
    <text evidence="7">The sequence shown here is derived from an EMBL/GenBank/DDBJ whole genome shotgun (WGS) entry which is preliminary data.</text>
</comment>
<dbReference type="Proteomes" id="UP000231409">
    <property type="component" value="Unassembled WGS sequence"/>
</dbReference>
<dbReference type="SUPFAM" id="SSF46689">
    <property type="entry name" value="Homeodomain-like"/>
    <property type="match status" value="1"/>
</dbReference>
<evidence type="ECO:0000256" key="3">
    <source>
        <dbReference type="ARBA" id="ARBA00023125"/>
    </source>
</evidence>
<dbReference type="Gene3D" id="1.10.357.10">
    <property type="entry name" value="Tetracycline Repressor, domain 2"/>
    <property type="match status" value="1"/>
</dbReference>
<feature type="domain" description="HTH tetR-type" evidence="6">
    <location>
        <begin position="10"/>
        <end position="70"/>
    </location>
</feature>
<keyword evidence="1" id="KW-0678">Repressor</keyword>
<keyword evidence="3 5" id="KW-0238">DNA-binding</keyword>
<dbReference type="PROSITE" id="PS01081">
    <property type="entry name" value="HTH_TETR_1"/>
    <property type="match status" value="1"/>
</dbReference>
<dbReference type="SUPFAM" id="SSF48498">
    <property type="entry name" value="Tetracyclin repressor-like, C-terminal domain"/>
    <property type="match status" value="1"/>
</dbReference>
<keyword evidence="2" id="KW-0805">Transcription regulation</keyword>
<evidence type="ECO:0000256" key="5">
    <source>
        <dbReference type="PROSITE-ProRule" id="PRU00335"/>
    </source>
</evidence>
<protein>
    <submittedName>
        <fullName evidence="7">TetR family transcriptional regulator</fullName>
    </submittedName>
</protein>
<dbReference type="RefSeq" id="WP_099615823.1">
    <property type="nucleotide sequence ID" value="NZ_KZ319376.1"/>
</dbReference>
<gene>
    <name evidence="7" type="ORF">CLH61_16275</name>
</gene>